<accession>A0A6L5YQB4</accession>
<dbReference type="EMBL" id="VUNI01000003">
    <property type="protein sequence ID" value="MST74046.1"/>
    <property type="molecule type" value="Genomic_DNA"/>
</dbReference>
<dbReference type="AlphaFoldDB" id="A0A6L5YQB4"/>
<dbReference type="PANTHER" id="PTHR38462">
    <property type="entry name" value="EXONUCLEASE-LIKE PROTEIN"/>
    <property type="match status" value="1"/>
</dbReference>
<dbReference type="Proteomes" id="UP000474024">
    <property type="component" value="Unassembled WGS sequence"/>
</dbReference>
<comment type="caution">
    <text evidence="2">The sequence shown here is derived from an EMBL/GenBank/DDBJ whole genome shotgun (WGS) entry which is preliminary data.</text>
</comment>
<dbReference type="Pfam" id="PF13482">
    <property type="entry name" value="RNase_H_2"/>
    <property type="match status" value="1"/>
</dbReference>
<dbReference type="GO" id="GO:0003676">
    <property type="term" value="F:nucleic acid binding"/>
    <property type="evidence" value="ECO:0007669"/>
    <property type="project" value="InterPro"/>
</dbReference>
<keyword evidence="3" id="KW-1185">Reference proteome</keyword>
<dbReference type="SUPFAM" id="SSF53098">
    <property type="entry name" value="Ribonuclease H-like"/>
    <property type="match status" value="1"/>
</dbReference>
<evidence type="ECO:0000259" key="1">
    <source>
        <dbReference type="Pfam" id="PF13482"/>
    </source>
</evidence>
<proteinExistence type="predicted"/>
<dbReference type="PANTHER" id="PTHR38462:SF1">
    <property type="entry name" value="YPRB RIBONUCLEASE H-LIKE DOMAIN-CONTAINING PROTEIN"/>
    <property type="match status" value="1"/>
</dbReference>
<dbReference type="InterPro" id="IPR012337">
    <property type="entry name" value="RNaseH-like_sf"/>
</dbReference>
<dbReference type="InterPro" id="IPR036397">
    <property type="entry name" value="RNaseH_sf"/>
</dbReference>
<evidence type="ECO:0000313" key="3">
    <source>
        <dbReference type="Proteomes" id="UP000474024"/>
    </source>
</evidence>
<sequence length="376" mass="44293">MFLCNRHIKEREFMKITRKLLTDIHFTEIANDIFREDVIFFDIETTGFSPARTSLYLIGCATRDQSGVCITQFFAEQKEEQSQILSEFMNLLSHYQTIITFNGLGFDIPYLKAKCHEFEIPEQFDSFHFIDIFKSVSKLKFLLNLPNYKQKTIETFLEIDREDTYTGGELIEIYHNYCLHPEKEALQLLLLHNYEDVLGMLDLLPVLSYGEFFRGNYQISDCQILNDDTFSESSVFSLTIHLKYAFPQKVSCQLPQLFLQGNQNEVILSIPVYVGELHFFYDNYKDYYYLPAEDVAIHKSVAAFVDKEFREKAKASNCYTRKEGQFLPQFESIITPEFKENRNDRISYFELTDEWLNSGVQLHNYIQHLLHHALRT</sequence>
<protein>
    <submittedName>
        <fullName evidence="2">Elongation subunit of DNA-dependent DNA polymerase</fullName>
    </submittedName>
</protein>
<name>A0A6L5YQB4_9FIRM</name>
<feature type="domain" description="YprB ribonuclease H-like" evidence="1">
    <location>
        <begin position="39"/>
        <end position="203"/>
    </location>
</feature>
<gene>
    <name evidence="2" type="ORF">FYJ75_03205</name>
</gene>
<reference evidence="2 3" key="1">
    <citation type="submission" date="2019-08" db="EMBL/GenBank/DDBJ databases">
        <title>In-depth cultivation of the pig gut microbiome towards novel bacterial diversity and tailored functional studies.</title>
        <authorList>
            <person name="Wylensek D."/>
            <person name="Hitch T.C.A."/>
            <person name="Clavel T."/>
        </authorList>
    </citation>
    <scope>NUCLEOTIDE SEQUENCE [LARGE SCALE GENOMIC DNA]</scope>
    <source>
        <strain evidence="2 3">MUC/MUC-530-WT-4D</strain>
    </source>
</reference>
<dbReference type="Gene3D" id="3.30.420.10">
    <property type="entry name" value="Ribonuclease H-like superfamily/Ribonuclease H"/>
    <property type="match status" value="1"/>
</dbReference>
<organism evidence="2 3">
    <name type="scientific">Roseburia porci</name>
    <dbReference type="NCBI Taxonomy" id="2605790"/>
    <lineage>
        <taxon>Bacteria</taxon>
        <taxon>Bacillati</taxon>
        <taxon>Bacillota</taxon>
        <taxon>Clostridia</taxon>
        <taxon>Lachnospirales</taxon>
        <taxon>Lachnospiraceae</taxon>
        <taxon>Roseburia</taxon>
    </lineage>
</organism>
<evidence type="ECO:0000313" key="2">
    <source>
        <dbReference type="EMBL" id="MST74046.1"/>
    </source>
</evidence>
<dbReference type="InterPro" id="IPR038720">
    <property type="entry name" value="YprB_RNase_H-like_dom"/>
</dbReference>